<dbReference type="RefSeq" id="WP_054664682.1">
    <property type="nucleotide sequence ID" value="NZ_AYZJ01000029.1"/>
</dbReference>
<dbReference type="Pfam" id="PF00132">
    <property type="entry name" value="Hexapep"/>
    <property type="match status" value="1"/>
</dbReference>
<comment type="caution">
    <text evidence="7">The sequence shown here is derived from an EMBL/GenBank/DDBJ whole genome shotgun (WGS) entry which is preliminary data.</text>
</comment>
<dbReference type="GO" id="GO:0008870">
    <property type="term" value="F:galactoside O-acetyltransferase activity"/>
    <property type="evidence" value="ECO:0007669"/>
    <property type="project" value="TreeGrafter"/>
</dbReference>
<dbReference type="SMART" id="SM01266">
    <property type="entry name" value="Mac"/>
    <property type="match status" value="1"/>
</dbReference>
<dbReference type="SUPFAM" id="SSF51161">
    <property type="entry name" value="Trimeric LpxA-like enzymes"/>
    <property type="match status" value="1"/>
</dbReference>
<evidence type="ECO:0000256" key="2">
    <source>
        <dbReference type="ARBA" id="ARBA00022679"/>
    </source>
</evidence>
<dbReference type="InterPro" id="IPR001451">
    <property type="entry name" value="Hexapep"/>
</dbReference>
<comment type="similarity">
    <text evidence="1 5">Belongs to the transferase hexapeptide repeat family.</text>
</comment>
<dbReference type="Proteomes" id="UP000050865">
    <property type="component" value="Unassembled WGS sequence"/>
</dbReference>
<keyword evidence="4 5" id="KW-0012">Acyltransferase</keyword>
<evidence type="ECO:0000259" key="6">
    <source>
        <dbReference type="SMART" id="SM01266"/>
    </source>
</evidence>
<keyword evidence="3" id="KW-0677">Repeat</keyword>
<gene>
    <name evidence="7" type="ORF">FC75_GL001577</name>
</gene>
<evidence type="ECO:0000256" key="4">
    <source>
        <dbReference type="ARBA" id="ARBA00023315"/>
    </source>
</evidence>
<dbReference type="InterPro" id="IPR018357">
    <property type="entry name" value="Hexapep_transf_CS"/>
</dbReference>
<dbReference type="EC" id="2.3.1.-" evidence="5"/>
<dbReference type="PATRIC" id="fig|1423730.4.peg.1653"/>
<evidence type="ECO:0000313" key="7">
    <source>
        <dbReference type="EMBL" id="KRN22941.1"/>
    </source>
</evidence>
<name>A0A0R2FE68_9LACO</name>
<evidence type="ECO:0000256" key="3">
    <source>
        <dbReference type="ARBA" id="ARBA00022737"/>
    </source>
</evidence>
<dbReference type="PROSITE" id="PS00101">
    <property type="entry name" value="HEXAPEP_TRANSFERASES"/>
    <property type="match status" value="1"/>
</dbReference>
<evidence type="ECO:0000313" key="8">
    <source>
        <dbReference type="Proteomes" id="UP000050865"/>
    </source>
</evidence>
<feature type="domain" description="Maltose/galactoside acetyltransferase" evidence="6">
    <location>
        <begin position="12"/>
        <end position="58"/>
    </location>
</feature>
<dbReference type="Pfam" id="PF12464">
    <property type="entry name" value="Mac"/>
    <property type="match status" value="1"/>
</dbReference>
<sequence length="203" mass="22645">MKEHPELHDESLYLPVDPDLVYQQQQCLEWLYDFNQTRPAEKAKRQQLLAHMFAALGADCYVEPPLHANWGGRFVHFGDAVYANFNLTLVDDTHIYVGSHTMFGPNVTIATTGHPVLPKLRAQGYQFSAPVHIGENCWVGAGVTILPGVTVGDNTVIGAGSLVTRDLPANVVAYGDPCKVARPIGERDREYYFNQRKIDPRLL</sequence>
<dbReference type="STRING" id="1423730.FC75_GL001577"/>
<dbReference type="PANTHER" id="PTHR43017">
    <property type="entry name" value="GALACTOSIDE O-ACETYLTRANSFERASE"/>
    <property type="match status" value="1"/>
</dbReference>
<evidence type="ECO:0000256" key="5">
    <source>
        <dbReference type="RuleBase" id="RU367021"/>
    </source>
</evidence>
<dbReference type="FunFam" id="2.160.10.10:FF:000025">
    <property type="entry name" value="Hexapeptide-repeat containing-acetyltransferase"/>
    <property type="match status" value="1"/>
</dbReference>
<dbReference type="InterPro" id="IPR011004">
    <property type="entry name" value="Trimer_LpxA-like_sf"/>
</dbReference>
<accession>A0A0R2FE68</accession>
<dbReference type="InterPro" id="IPR024688">
    <property type="entry name" value="Mac_dom"/>
</dbReference>
<dbReference type="PANTHER" id="PTHR43017:SF1">
    <property type="entry name" value="ACETYLTRANSFERASE YJL218W-RELATED"/>
    <property type="match status" value="1"/>
</dbReference>
<dbReference type="InterPro" id="IPR039369">
    <property type="entry name" value="LacA-like"/>
</dbReference>
<evidence type="ECO:0000256" key="1">
    <source>
        <dbReference type="ARBA" id="ARBA00007274"/>
    </source>
</evidence>
<dbReference type="AlphaFoldDB" id="A0A0R2FE68"/>
<dbReference type="EMBL" id="AYZJ01000029">
    <property type="protein sequence ID" value="KRN22941.1"/>
    <property type="molecule type" value="Genomic_DNA"/>
</dbReference>
<keyword evidence="8" id="KW-1185">Reference proteome</keyword>
<dbReference type="OrthoDB" id="9812571at2"/>
<dbReference type="Gene3D" id="2.160.10.10">
    <property type="entry name" value="Hexapeptide repeat proteins"/>
    <property type="match status" value="1"/>
</dbReference>
<organism evidence="7 8">
    <name type="scientific">Lacticaseibacillus camelliae DSM 22697 = JCM 13995</name>
    <dbReference type="NCBI Taxonomy" id="1423730"/>
    <lineage>
        <taxon>Bacteria</taxon>
        <taxon>Bacillati</taxon>
        <taxon>Bacillota</taxon>
        <taxon>Bacilli</taxon>
        <taxon>Lactobacillales</taxon>
        <taxon>Lactobacillaceae</taxon>
        <taxon>Lacticaseibacillus</taxon>
    </lineage>
</organism>
<keyword evidence="2 5" id="KW-0808">Transferase</keyword>
<protein>
    <recommendedName>
        <fullName evidence="5">Acetyltransferase</fullName>
        <ecNumber evidence="5">2.3.1.-</ecNumber>
    </recommendedName>
</protein>
<proteinExistence type="inferred from homology"/>
<reference evidence="7 8" key="1">
    <citation type="journal article" date="2015" name="Genome Announc.">
        <title>Expanding the biotechnology potential of lactobacilli through comparative genomics of 213 strains and associated genera.</title>
        <authorList>
            <person name="Sun Z."/>
            <person name="Harris H.M."/>
            <person name="McCann A."/>
            <person name="Guo C."/>
            <person name="Argimon S."/>
            <person name="Zhang W."/>
            <person name="Yang X."/>
            <person name="Jeffery I.B."/>
            <person name="Cooney J.C."/>
            <person name="Kagawa T.F."/>
            <person name="Liu W."/>
            <person name="Song Y."/>
            <person name="Salvetti E."/>
            <person name="Wrobel A."/>
            <person name="Rasinkangas P."/>
            <person name="Parkhill J."/>
            <person name="Rea M.C."/>
            <person name="O'Sullivan O."/>
            <person name="Ritari J."/>
            <person name="Douillard F.P."/>
            <person name="Paul Ross R."/>
            <person name="Yang R."/>
            <person name="Briner A.E."/>
            <person name="Felis G.E."/>
            <person name="de Vos W.M."/>
            <person name="Barrangou R."/>
            <person name="Klaenhammer T.R."/>
            <person name="Caufield P.W."/>
            <person name="Cui Y."/>
            <person name="Zhang H."/>
            <person name="O'Toole P.W."/>
        </authorList>
    </citation>
    <scope>NUCLEOTIDE SEQUENCE [LARGE SCALE GENOMIC DNA]</scope>
    <source>
        <strain evidence="7 8">DSM 22697</strain>
    </source>
</reference>
<dbReference type="CDD" id="cd03357">
    <property type="entry name" value="LbH_MAT_GAT"/>
    <property type="match status" value="1"/>
</dbReference>